<sequence length="143" mass="16325">MEQTEKSNIESPSLKSPEIQAFFELVDREAQRFQMINERKERETCNKALVKSSITWKPSFEMEDFIEKDLSTGPSTVVVGAQEGKHQRGLKRPAGTSVNLAPLVVCDDERLRKTCSIHRGVCDSKDVDDPVIDVSLWRLWFNN</sequence>
<dbReference type="InterPro" id="IPR031425">
    <property type="entry name" value="NPR1/NH1-interacting"/>
</dbReference>
<dbReference type="GO" id="GO:0005634">
    <property type="term" value="C:nucleus"/>
    <property type="evidence" value="ECO:0007669"/>
    <property type="project" value="UniProtKB-SubCell"/>
</dbReference>
<proteinExistence type="inferred from homology"/>
<keyword evidence="5" id="KW-1185">Reference proteome</keyword>
<comment type="subcellular location">
    <subcellularLocation>
        <location evidence="1">Nucleus</location>
    </subcellularLocation>
</comment>
<evidence type="ECO:0000256" key="2">
    <source>
        <dbReference type="ARBA" id="ARBA00009937"/>
    </source>
</evidence>
<organism evidence="4 5">
    <name type="scientific">Acorus gramineus</name>
    <name type="common">Dwarf sweet flag</name>
    <dbReference type="NCBI Taxonomy" id="55184"/>
    <lineage>
        <taxon>Eukaryota</taxon>
        <taxon>Viridiplantae</taxon>
        <taxon>Streptophyta</taxon>
        <taxon>Embryophyta</taxon>
        <taxon>Tracheophyta</taxon>
        <taxon>Spermatophyta</taxon>
        <taxon>Magnoliopsida</taxon>
        <taxon>Liliopsida</taxon>
        <taxon>Acoraceae</taxon>
        <taxon>Acorus</taxon>
    </lineage>
</organism>
<name>A0AAV9A926_ACOGR</name>
<reference evidence="4" key="1">
    <citation type="journal article" date="2023" name="Nat. Commun.">
        <title>Diploid and tetraploid genomes of Acorus and the evolution of monocots.</title>
        <authorList>
            <person name="Ma L."/>
            <person name="Liu K.W."/>
            <person name="Li Z."/>
            <person name="Hsiao Y.Y."/>
            <person name="Qi Y."/>
            <person name="Fu T."/>
            <person name="Tang G.D."/>
            <person name="Zhang D."/>
            <person name="Sun W.H."/>
            <person name="Liu D.K."/>
            <person name="Li Y."/>
            <person name="Chen G.Z."/>
            <person name="Liu X.D."/>
            <person name="Liao X.Y."/>
            <person name="Jiang Y.T."/>
            <person name="Yu X."/>
            <person name="Hao Y."/>
            <person name="Huang J."/>
            <person name="Zhao X.W."/>
            <person name="Ke S."/>
            <person name="Chen Y.Y."/>
            <person name="Wu W.L."/>
            <person name="Hsu J.L."/>
            <person name="Lin Y.F."/>
            <person name="Huang M.D."/>
            <person name="Li C.Y."/>
            <person name="Huang L."/>
            <person name="Wang Z.W."/>
            <person name="Zhao X."/>
            <person name="Zhong W.Y."/>
            <person name="Peng D.H."/>
            <person name="Ahmad S."/>
            <person name="Lan S."/>
            <person name="Zhang J.S."/>
            <person name="Tsai W.C."/>
            <person name="Van de Peer Y."/>
            <person name="Liu Z.J."/>
        </authorList>
    </citation>
    <scope>NUCLEOTIDE SEQUENCE</scope>
    <source>
        <strain evidence="4">SCP</strain>
    </source>
</reference>
<dbReference type="GO" id="GO:0010112">
    <property type="term" value="P:regulation of systemic acquired resistance"/>
    <property type="evidence" value="ECO:0007669"/>
    <property type="project" value="InterPro"/>
</dbReference>
<comment type="similarity">
    <text evidence="2">Belongs to the NPR1-interactor family.</text>
</comment>
<accession>A0AAV9A926</accession>
<gene>
    <name evidence="4" type="ORF">QJS04_geneDACA023441</name>
</gene>
<keyword evidence="3" id="KW-0539">Nucleus</keyword>
<dbReference type="Pfam" id="PF15699">
    <property type="entry name" value="NPR1_interact"/>
    <property type="match status" value="1"/>
</dbReference>
<reference evidence="4" key="2">
    <citation type="submission" date="2023-06" db="EMBL/GenBank/DDBJ databases">
        <authorList>
            <person name="Ma L."/>
            <person name="Liu K.-W."/>
            <person name="Li Z."/>
            <person name="Hsiao Y.-Y."/>
            <person name="Qi Y."/>
            <person name="Fu T."/>
            <person name="Tang G."/>
            <person name="Zhang D."/>
            <person name="Sun W.-H."/>
            <person name="Liu D.-K."/>
            <person name="Li Y."/>
            <person name="Chen G.-Z."/>
            <person name="Liu X.-D."/>
            <person name="Liao X.-Y."/>
            <person name="Jiang Y.-T."/>
            <person name="Yu X."/>
            <person name="Hao Y."/>
            <person name="Huang J."/>
            <person name="Zhao X.-W."/>
            <person name="Ke S."/>
            <person name="Chen Y.-Y."/>
            <person name="Wu W.-L."/>
            <person name="Hsu J.-L."/>
            <person name="Lin Y.-F."/>
            <person name="Huang M.-D."/>
            <person name="Li C.-Y."/>
            <person name="Huang L."/>
            <person name="Wang Z.-W."/>
            <person name="Zhao X."/>
            <person name="Zhong W.-Y."/>
            <person name="Peng D.-H."/>
            <person name="Ahmad S."/>
            <person name="Lan S."/>
            <person name="Zhang J.-S."/>
            <person name="Tsai W.-C."/>
            <person name="Van De Peer Y."/>
            <person name="Liu Z.-J."/>
        </authorList>
    </citation>
    <scope>NUCLEOTIDE SEQUENCE</scope>
    <source>
        <strain evidence="4">SCP</strain>
        <tissue evidence="4">Leaves</tissue>
    </source>
</reference>
<evidence type="ECO:0000313" key="4">
    <source>
        <dbReference type="EMBL" id="KAK1260674.1"/>
    </source>
</evidence>
<dbReference type="EMBL" id="JAUJYN010000011">
    <property type="protein sequence ID" value="KAK1260674.1"/>
    <property type="molecule type" value="Genomic_DNA"/>
</dbReference>
<evidence type="ECO:0000256" key="3">
    <source>
        <dbReference type="ARBA" id="ARBA00023242"/>
    </source>
</evidence>
<protein>
    <submittedName>
        <fullName evidence="4">Uncharacterized protein</fullName>
    </submittedName>
</protein>
<evidence type="ECO:0000313" key="5">
    <source>
        <dbReference type="Proteomes" id="UP001179952"/>
    </source>
</evidence>
<dbReference type="Proteomes" id="UP001179952">
    <property type="component" value="Unassembled WGS sequence"/>
</dbReference>
<dbReference type="AlphaFoldDB" id="A0AAV9A926"/>
<comment type="caution">
    <text evidence="4">The sequence shown here is derived from an EMBL/GenBank/DDBJ whole genome shotgun (WGS) entry which is preliminary data.</text>
</comment>
<evidence type="ECO:0000256" key="1">
    <source>
        <dbReference type="ARBA" id="ARBA00004123"/>
    </source>
</evidence>